<organism evidence="1 2">
    <name type="scientific">Nesidiocoris tenuis</name>
    <dbReference type="NCBI Taxonomy" id="355587"/>
    <lineage>
        <taxon>Eukaryota</taxon>
        <taxon>Metazoa</taxon>
        <taxon>Ecdysozoa</taxon>
        <taxon>Arthropoda</taxon>
        <taxon>Hexapoda</taxon>
        <taxon>Insecta</taxon>
        <taxon>Pterygota</taxon>
        <taxon>Neoptera</taxon>
        <taxon>Paraneoptera</taxon>
        <taxon>Hemiptera</taxon>
        <taxon>Heteroptera</taxon>
        <taxon>Panheteroptera</taxon>
        <taxon>Cimicomorpha</taxon>
        <taxon>Miridae</taxon>
        <taxon>Dicyphina</taxon>
        <taxon>Nesidiocoris</taxon>
    </lineage>
</organism>
<evidence type="ECO:0000313" key="1">
    <source>
        <dbReference type="EMBL" id="CAA9998111.1"/>
    </source>
</evidence>
<reference evidence="1 2" key="1">
    <citation type="submission" date="2020-02" db="EMBL/GenBank/DDBJ databases">
        <authorList>
            <person name="Ferguson B K."/>
        </authorList>
    </citation>
    <scope>NUCLEOTIDE SEQUENCE [LARGE SCALE GENOMIC DNA]</scope>
</reference>
<evidence type="ECO:0000313" key="2">
    <source>
        <dbReference type="Proteomes" id="UP000479000"/>
    </source>
</evidence>
<keyword evidence="2" id="KW-1185">Reference proteome</keyword>
<protein>
    <submittedName>
        <fullName evidence="1">Uncharacterized protein</fullName>
    </submittedName>
</protein>
<dbReference type="AlphaFoldDB" id="A0A6H5G6G2"/>
<name>A0A6H5G6G2_9HEMI</name>
<dbReference type="Proteomes" id="UP000479000">
    <property type="component" value="Unassembled WGS sequence"/>
</dbReference>
<gene>
    <name evidence="1" type="ORF">NTEN_LOCUS4405</name>
</gene>
<dbReference type="EMBL" id="CADCXU010006558">
    <property type="protein sequence ID" value="CAA9998111.1"/>
    <property type="molecule type" value="Genomic_DNA"/>
</dbReference>
<proteinExistence type="predicted"/>
<sequence>MLNQNSWPQTLHNSRGDLRGARFLPGSCHTVHHSSPSQLLPESPAEERMFRDDGGDGCFASNIDQFLANISRFSIRSGAHSLISAVHQSADVYHYVEIQSAHKTTLMFFGAGYKISQSIPQLLYGNSQNVFVLSSLDALPVFLTERTI</sequence>
<accession>A0A6H5G6G2</accession>